<protein>
    <submittedName>
        <fullName evidence="7">ABC transporter substrate-binding protein</fullName>
    </submittedName>
</protein>
<sequence>MKKTTALIMTGCLAGMLAACGNTQNTTAISAAADGAEPTGSASAASAQAPADNGKPTEIVFWNSFTGEIYKTLEEIIAEYNASQNKVHVTSQFQGTYDETLTKFKSSMASGSGPDVLHMYEAGTRYMLDSGYAVPVQDYAAADGFDLNQLNDMARSYYTVDHALWSMPFNYGQAVLFYNKTAFEEAGLDPESPPRTYAEFKDAAQKLMVKKNGKVTRYGATISVYGWFMEQLIAGQGKLYVNNDNGRSGRATALEADKNGALLNVFKEWQSFAKQESVVNFGKDLSAGYQAFVAGKVAMLPFVSGYYNYATAAINGKFKLGVGYFPMLDKTAEGGSLLAGASFWMIDHKDEAKKKASWEFIKYMASKEVQAKWTLRTGDIAINKGSYEMPEVQDYLKVNPAIQVSLNQEKAYPNNNFTQGAVFGVMPEARLSFEENMDKILAGAQTPEQATEKFAADVNKSLADYNASIGK</sequence>
<gene>
    <name evidence="7" type="ORF">OMP38_18340</name>
</gene>
<organism evidence="7 8">
    <name type="scientific">Cohnella ginsengisoli</name>
    <dbReference type="NCBI Taxonomy" id="425004"/>
    <lineage>
        <taxon>Bacteria</taxon>
        <taxon>Bacillati</taxon>
        <taxon>Bacillota</taxon>
        <taxon>Bacilli</taxon>
        <taxon>Bacillales</taxon>
        <taxon>Paenibacillaceae</taxon>
        <taxon>Cohnella</taxon>
    </lineage>
</organism>
<evidence type="ECO:0000256" key="3">
    <source>
        <dbReference type="ARBA" id="ARBA00022448"/>
    </source>
</evidence>
<keyword evidence="4 6" id="KW-0732">Signal</keyword>
<dbReference type="Pfam" id="PF01547">
    <property type="entry name" value="SBP_bac_1"/>
    <property type="match status" value="1"/>
</dbReference>
<evidence type="ECO:0000256" key="4">
    <source>
        <dbReference type="ARBA" id="ARBA00022729"/>
    </source>
</evidence>
<evidence type="ECO:0000256" key="2">
    <source>
        <dbReference type="ARBA" id="ARBA00008520"/>
    </source>
</evidence>
<dbReference type="InterPro" id="IPR006061">
    <property type="entry name" value="SBP_1_CS"/>
</dbReference>
<dbReference type="InterPro" id="IPR006059">
    <property type="entry name" value="SBP"/>
</dbReference>
<evidence type="ECO:0000313" key="8">
    <source>
        <dbReference type="Proteomes" id="UP001153387"/>
    </source>
</evidence>
<comment type="subcellular location">
    <subcellularLocation>
        <location evidence="1">Cell envelope</location>
    </subcellularLocation>
</comment>
<feature type="signal peptide" evidence="6">
    <location>
        <begin position="1"/>
        <end position="21"/>
    </location>
</feature>
<keyword evidence="5" id="KW-0574">Periplasm</keyword>
<dbReference type="Gene3D" id="3.40.190.10">
    <property type="entry name" value="Periplasmic binding protein-like II"/>
    <property type="match status" value="2"/>
</dbReference>
<keyword evidence="3" id="KW-0813">Transport</keyword>
<dbReference type="GO" id="GO:0030313">
    <property type="term" value="C:cell envelope"/>
    <property type="evidence" value="ECO:0007669"/>
    <property type="project" value="UniProtKB-SubCell"/>
</dbReference>
<dbReference type="RefSeq" id="WP_277566395.1">
    <property type="nucleotide sequence ID" value="NZ_JAPDHZ010000003.1"/>
</dbReference>
<evidence type="ECO:0000313" key="7">
    <source>
        <dbReference type="EMBL" id="MDG0792618.1"/>
    </source>
</evidence>
<evidence type="ECO:0000256" key="1">
    <source>
        <dbReference type="ARBA" id="ARBA00004196"/>
    </source>
</evidence>
<feature type="chain" id="PRO_5040783622" evidence="6">
    <location>
        <begin position="22"/>
        <end position="471"/>
    </location>
</feature>
<accession>A0A9X4QNB6</accession>
<reference evidence="7 8" key="1">
    <citation type="submission" date="2022-10" db="EMBL/GenBank/DDBJ databases">
        <title>Comparative genomic analysis of Cohnella hashimotonis sp. nov., isolated from the International Space Station.</title>
        <authorList>
            <person name="Simpson A."/>
            <person name="Venkateswaran K."/>
        </authorList>
    </citation>
    <scope>NUCLEOTIDE SEQUENCE [LARGE SCALE GENOMIC DNA]</scope>
    <source>
        <strain evidence="7 8">DSM 18997</strain>
    </source>
</reference>
<dbReference type="EMBL" id="JAPDHZ010000003">
    <property type="protein sequence ID" value="MDG0792618.1"/>
    <property type="molecule type" value="Genomic_DNA"/>
</dbReference>
<dbReference type="AlphaFoldDB" id="A0A9X4QNB6"/>
<dbReference type="PANTHER" id="PTHR43649:SF31">
    <property type="entry name" value="SN-GLYCEROL-3-PHOSPHATE-BINDING PERIPLASMIC PROTEIN UGPB"/>
    <property type="match status" value="1"/>
</dbReference>
<keyword evidence="8" id="KW-1185">Reference proteome</keyword>
<comment type="caution">
    <text evidence="7">The sequence shown here is derived from an EMBL/GenBank/DDBJ whole genome shotgun (WGS) entry which is preliminary data.</text>
</comment>
<dbReference type="SUPFAM" id="SSF53850">
    <property type="entry name" value="Periplasmic binding protein-like II"/>
    <property type="match status" value="1"/>
</dbReference>
<dbReference type="PROSITE" id="PS01037">
    <property type="entry name" value="SBP_BACTERIAL_1"/>
    <property type="match status" value="1"/>
</dbReference>
<dbReference type="CDD" id="cd14748">
    <property type="entry name" value="PBP2_UgpB"/>
    <property type="match status" value="1"/>
</dbReference>
<name>A0A9X4QNB6_9BACL</name>
<dbReference type="PANTHER" id="PTHR43649">
    <property type="entry name" value="ARABINOSE-BINDING PROTEIN-RELATED"/>
    <property type="match status" value="1"/>
</dbReference>
<dbReference type="PROSITE" id="PS51257">
    <property type="entry name" value="PROKAR_LIPOPROTEIN"/>
    <property type="match status" value="1"/>
</dbReference>
<dbReference type="Proteomes" id="UP001153387">
    <property type="component" value="Unassembled WGS sequence"/>
</dbReference>
<dbReference type="GO" id="GO:0055085">
    <property type="term" value="P:transmembrane transport"/>
    <property type="evidence" value="ECO:0007669"/>
    <property type="project" value="InterPro"/>
</dbReference>
<proteinExistence type="inferred from homology"/>
<evidence type="ECO:0000256" key="6">
    <source>
        <dbReference type="SAM" id="SignalP"/>
    </source>
</evidence>
<comment type="similarity">
    <text evidence="2">Belongs to the bacterial solute-binding protein 1 family.</text>
</comment>
<evidence type="ECO:0000256" key="5">
    <source>
        <dbReference type="ARBA" id="ARBA00022764"/>
    </source>
</evidence>
<dbReference type="InterPro" id="IPR050490">
    <property type="entry name" value="Bact_solute-bd_prot1"/>
</dbReference>